<accession>A0A8E2JC35</accession>
<evidence type="ECO:0000256" key="1">
    <source>
        <dbReference type="SAM" id="MobiDB-lite"/>
    </source>
</evidence>
<keyword evidence="3" id="KW-1185">Reference proteome</keyword>
<dbReference type="OrthoDB" id="185373at2759"/>
<evidence type="ECO:0000313" key="2">
    <source>
        <dbReference type="EMBL" id="OCK77135.1"/>
    </source>
</evidence>
<dbReference type="Gene3D" id="1.25.40.10">
    <property type="entry name" value="Tetratricopeptide repeat domain"/>
    <property type="match status" value="1"/>
</dbReference>
<organism evidence="2 3">
    <name type="scientific">Lepidopterella palustris CBS 459.81</name>
    <dbReference type="NCBI Taxonomy" id="1314670"/>
    <lineage>
        <taxon>Eukaryota</taxon>
        <taxon>Fungi</taxon>
        <taxon>Dikarya</taxon>
        <taxon>Ascomycota</taxon>
        <taxon>Pezizomycotina</taxon>
        <taxon>Dothideomycetes</taxon>
        <taxon>Pleosporomycetidae</taxon>
        <taxon>Mytilinidiales</taxon>
        <taxon>Argynnaceae</taxon>
        <taxon>Lepidopterella</taxon>
    </lineage>
</organism>
<dbReference type="EMBL" id="KV745152">
    <property type="protein sequence ID" value="OCK77135.1"/>
    <property type="molecule type" value="Genomic_DNA"/>
</dbReference>
<protein>
    <recommendedName>
        <fullName evidence="4">Pentatricopeptide repeat protein</fullName>
    </recommendedName>
</protein>
<proteinExistence type="predicted"/>
<gene>
    <name evidence="2" type="ORF">K432DRAFT_395870</name>
</gene>
<sequence length="891" mass="104381">MSFKDHGRTRNGSANRQTDKTKADKSESNSVVIIDPDRRDNGDLQYRSQLKKLALQFLTYCLRRTEINDDLGNLETLWASNYDTSHATNQEKEGLRIARNSSPEVLEYRFSDHGLRRDGVRRAVNISSVRNLTNLTPLPKTQDLNLFAAPFQPFWLPSPHEERLPSPGHPQAIDTNQPQIERELGRNIRTHHRLIEEVTPKLPKRYRTKPWVSRLSKYLIAASRDKNNGNITISLWRAYCLAKREYPGILHCLPNKAWDLLWDSQSVLLALNPNSKEHQRQLVEDMQSIGKTTTLAQRLAHLESTFVSGDKEDALRCWEEEHNQDLGRMLDGFKPEHLELGVRMYALSRNAERARQIMQELFDTYPEWNARLIITVFRAHTNLQEEGYQEQAWNLYLQLKDRLGTQMRFQDYDACFVGFLECRRIDYAADVFKDIIRSCPDFALNQISKVLRRVRSMYLLSNCIEEVNKVSLTALSVLPQQYHNRIYRDWVRWVVTKDSPATATQVLELMFERGVKPKSLHFNLLLGALFRSRIPENMEKAEMLAWKMVDARLDPTAQREYFTSIGRKQSKFPWKYWISRTGPPTPFFLDRPIPIATATTFAHLIRRLSIKWQWEDIQYLQKTMSALEIRPNTLLMNSLMMVDLRRSKYESVWTRFQVIMNPPPGMKAVFPNGATWRCLWRTLRLALTDWQNWEFESLPRPRQLMADMIQWLQRIKWHPYVNSYLNSLAGPRGDILGLVMRSFRYSKDLPGALVALHVMRSGFRVFPTTETTQILLKQMAWIELGHENRAVRSRDRHHTGKYTKNLLRLADVYQILLRQRIKRMKDDGVEYSTMAKNDRREMDVNLLSELIRVVMVRQYRPEEVEAMINEAKRDMGVPNITTGDIDSFNVV</sequence>
<feature type="compositionally biased region" description="Basic and acidic residues" evidence="1">
    <location>
        <begin position="17"/>
        <end position="27"/>
    </location>
</feature>
<feature type="region of interest" description="Disordered" evidence="1">
    <location>
        <begin position="1"/>
        <end position="38"/>
    </location>
</feature>
<dbReference type="Proteomes" id="UP000250266">
    <property type="component" value="Unassembled WGS sequence"/>
</dbReference>
<evidence type="ECO:0008006" key="4">
    <source>
        <dbReference type="Google" id="ProtNLM"/>
    </source>
</evidence>
<evidence type="ECO:0000313" key="3">
    <source>
        <dbReference type="Proteomes" id="UP000250266"/>
    </source>
</evidence>
<dbReference type="InterPro" id="IPR011990">
    <property type="entry name" value="TPR-like_helical_dom_sf"/>
</dbReference>
<dbReference type="AlphaFoldDB" id="A0A8E2JC35"/>
<reference evidence="2 3" key="1">
    <citation type="journal article" date="2016" name="Nat. Commun.">
        <title>Ectomycorrhizal ecology is imprinted in the genome of the dominant symbiotic fungus Cenococcum geophilum.</title>
        <authorList>
            <consortium name="DOE Joint Genome Institute"/>
            <person name="Peter M."/>
            <person name="Kohler A."/>
            <person name="Ohm R.A."/>
            <person name="Kuo A."/>
            <person name="Krutzmann J."/>
            <person name="Morin E."/>
            <person name="Arend M."/>
            <person name="Barry K.W."/>
            <person name="Binder M."/>
            <person name="Choi C."/>
            <person name="Clum A."/>
            <person name="Copeland A."/>
            <person name="Grisel N."/>
            <person name="Haridas S."/>
            <person name="Kipfer T."/>
            <person name="LaButti K."/>
            <person name="Lindquist E."/>
            <person name="Lipzen A."/>
            <person name="Maire R."/>
            <person name="Meier B."/>
            <person name="Mihaltcheva S."/>
            <person name="Molinier V."/>
            <person name="Murat C."/>
            <person name="Poggeler S."/>
            <person name="Quandt C.A."/>
            <person name="Sperisen C."/>
            <person name="Tritt A."/>
            <person name="Tisserant E."/>
            <person name="Crous P.W."/>
            <person name="Henrissat B."/>
            <person name="Nehls U."/>
            <person name="Egli S."/>
            <person name="Spatafora J.W."/>
            <person name="Grigoriev I.V."/>
            <person name="Martin F.M."/>
        </authorList>
    </citation>
    <scope>NUCLEOTIDE SEQUENCE [LARGE SCALE GENOMIC DNA]</scope>
    <source>
        <strain evidence="2 3">CBS 459.81</strain>
    </source>
</reference>
<name>A0A8E2JC35_9PEZI</name>